<dbReference type="Proteomes" id="UP000318053">
    <property type="component" value="Unassembled WGS sequence"/>
</dbReference>
<feature type="transmembrane region" description="Helical" evidence="2">
    <location>
        <begin position="126"/>
        <end position="145"/>
    </location>
</feature>
<gene>
    <name evidence="3" type="ORF">CA85_31850</name>
</gene>
<dbReference type="OrthoDB" id="292153at2"/>
<name>A0A5C5XSC1_9BACT</name>
<dbReference type="RefSeq" id="WP_146392116.1">
    <property type="nucleotide sequence ID" value="NZ_SJPK01000007.1"/>
</dbReference>
<feature type="compositionally biased region" description="Basic and acidic residues" evidence="1">
    <location>
        <begin position="162"/>
        <end position="175"/>
    </location>
</feature>
<evidence type="ECO:0000313" key="4">
    <source>
        <dbReference type="Proteomes" id="UP000318053"/>
    </source>
</evidence>
<feature type="transmembrane region" description="Helical" evidence="2">
    <location>
        <begin position="99"/>
        <end position="120"/>
    </location>
</feature>
<accession>A0A5C5XSC1</accession>
<evidence type="ECO:0000256" key="2">
    <source>
        <dbReference type="SAM" id="Phobius"/>
    </source>
</evidence>
<comment type="caution">
    <text evidence="3">The sequence shown here is derived from an EMBL/GenBank/DDBJ whole genome shotgun (WGS) entry which is preliminary data.</text>
</comment>
<keyword evidence="2" id="KW-0472">Membrane</keyword>
<feature type="region of interest" description="Disordered" evidence="1">
    <location>
        <begin position="162"/>
        <end position="189"/>
    </location>
</feature>
<protein>
    <submittedName>
        <fullName evidence="3">Uncharacterized protein</fullName>
    </submittedName>
</protein>
<proteinExistence type="predicted"/>
<evidence type="ECO:0000256" key="1">
    <source>
        <dbReference type="SAM" id="MobiDB-lite"/>
    </source>
</evidence>
<evidence type="ECO:0000313" key="3">
    <source>
        <dbReference type="EMBL" id="TWT65273.1"/>
    </source>
</evidence>
<sequence>MKLISLSCNHCGAPLDVPKSARFVTCGYCDARLAVHHTGSTYSTELLEDIKQTTETLVRDVEKLKGDSELDRLDRQWERERAQFMTTGKDGSQSLPSKAPIVLGTGCVAVFGVFWTILAASMFPPMALFGIVFVIFAVGGGIIGCKKADRYQQAKKQYHERRRDLIANSKGEKSGSSDGSVRRAQRKVF</sequence>
<dbReference type="EMBL" id="SJPK01000007">
    <property type="protein sequence ID" value="TWT65273.1"/>
    <property type="molecule type" value="Genomic_DNA"/>
</dbReference>
<keyword evidence="2" id="KW-0812">Transmembrane</keyword>
<keyword evidence="4" id="KW-1185">Reference proteome</keyword>
<organism evidence="3 4">
    <name type="scientific">Allorhodopirellula solitaria</name>
    <dbReference type="NCBI Taxonomy" id="2527987"/>
    <lineage>
        <taxon>Bacteria</taxon>
        <taxon>Pseudomonadati</taxon>
        <taxon>Planctomycetota</taxon>
        <taxon>Planctomycetia</taxon>
        <taxon>Pirellulales</taxon>
        <taxon>Pirellulaceae</taxon>
        <taxon>Allorhodopirellula</taxon>
    </lineage>
</organism>
<dbReference type="AlphaFoldDB" id="A0A5C5XSC1"/>
<keyword evidence="2" id="KW-1133">Transmembrane helix</keyword>
<reference evidence="3 4" key="1">
    <citation type="submission" date="2019-02" db="EMBL/GenBank/DDBJ databases">
        <title>Deep-cultivation of Planctomycetes and their phenomic and genomic characterization uncovers novel biology.</title>
        <authorList>
            <person name="Wiegand S."/>
            <person name="Jogler M."/>
            <person name="Boedeker C."/>
            <person name="Pinto D."/>
            <person name="Vollmers J."/>
            <person name="Rivas-Marin E."/>
            <person name="Kohn T."/>
            <person name="Peeters S.H."/>
            <person name="Heuer A."/>
            <person name="Rast P."/>
            <person name="Oberbeckmann S."/>
            <person name="Bunk B."/>
            <person name="Jeske O."/>
            <person name="Meyerdierks A."/>
            <person name="Storesund J.E."/>
            <person name="Kallscheuer N."/>
            <person name="Luecker S."/>
            <person name="Lage O.M."/>
            <person name="Pohl T."/>
            <person name="Merkel B.J."/>
            <person name="Hornburger P."/>
            <person name="Mueller R.-W."/>
            <person name="Bruemmer F."/>
            <person name="Labrenz M."/>
            <person name="Spormann A.M."/>
            <person name="Op Den Camp H."/>
            <person name="Overmann J."/>
            <person name="Amann R."/>
            <person name="Jetten M.S.M."/>
            <person name="Mascher T."/>
            <person name="Medema M.H."/>
            <person name="Devos D.P."/>
            <person name="Kaster A.-K."/>
            <person name="Ovreas L."/>
            <person name="Rohde M."/>
            <person name="Galperin M.Y."/>
            <person name="Jogler C."/>
        </authorList>
    </citation>
    <scope>NUCLEOTIDE SEQUENCE [LARGE SCALE GENOMIC DNA]</scope>
    <source>
        <strain evidence="3 4">CA85</strain>
    </source>
</reference>